<proteinExistence type="predicted"/>
<dbReference type="Proteomes" id="UP000032304">
    <property type="component" value="Chromosome 3"/>
</dbReference>
<evidence type="ECO:0000313" key="1">
    <source>
        <dbReference type="EMBL" id="KJB19956.1"/>
    </source>
</evidence>
<gene>
    <name evidence="1" type="ORF">B456_003G125800</name>
</gene>
<accession>A0A0D2QSI4</accession>
<dbReference type="Gramene" id="KJB19956">
    <property type="protein sequence ID" value="KJB19956"/>
    <property type="gene ID" value="B456_003G125800"/>
</dbReference>
<sequence>MHIYIHIYLGRIVNVNIIYLNYKKTTECFTQHKDYFLHAQVRSNSGFPCINHNIRSIISASVIFISFQHYLYLACT</sequence>
<evidence type="ECO:0000313" key="2">
    <source>
        <dbReference type="Proteomes" id="UP000032304"/>
    </source>
</evidence>
<dbReference type="EMBL" id="CM001742">
    <property type="protein sequence ID" value="KJB19956.1"/>
    <property type="molecule type" value="Genomic_DNA"/>
</dbReference>
<keyword evidence="2" id="KW-1185">Reference proteome</keyword>
<reference evidence="1 2" key="1">
    <citation type="journal article" date="2012" name="Nature">
        <title>Repeated polyploidization of Gossypium genomes and the evolution of spinnable cotton fibres.</title>
        <authorList>
            <person name="Paterson A.H."/>
            <person name="Wendel J.F."/>
            <person name="Gundlach H."/>
            <person name="Guo H."/>
            <person name="Jenkins J."/>
            <person name="Jin D."/>
            <person name="Llewellyn D."/>
            <person name="Showmaker K.C."/>
            <person name="Shu S."/>
            <person name="Udall J."/>
            <person name="Yoo M.J."/>
            <person name="Byers R."/>
            <person name="Chen W."/>
            <person name="Doron-Faigenboim A."/>
            <person name="Duke M.V."/>
            <person name="Gong L."/>
            <person name="Grimwood J."/>
            <person name="Grover C."/>
            <person name="Grupp K."/>
            <person name="Hu G."/>
            <person name="Lee T.H."/>
            <person name="Li J."/>
            <person name="Lin L."/>
            <person name="Liu T."/>
            <person name="Marler B.S."/>
            <person name="Page J.T."/>
            <person name="Roberts A.W."/>
            <person name="Romanel E."/>
            <person name="Sanders W.S."/>
            <person name="Szadkowski E."/>
            <person name="Tan X."/>
            <person name="Tang H."/>
            <person name="Xu C."/>
            <person name="Wang J."/>
            <person name="Wang Z."/>
            <person name="Zhang D."/>
            <person name="Zhang L."/>
            <person name="Ashrafi H."/>
            <person name="Bedon F."/>
            <person name="Bowers J.E."/>
            <person name="Brubaker C.L."/>
            <person name="Chee P.W."/>
            <person name="Das S."/>
            <person name="Gingle A.R."/>
            <person name="Haigler C.H."/>
            <person name="Harker D."/>
            <person name="Hoffmann L.V."/>
            <person name="Hovav R."/>
            <person name="Jones D.C."/>
            <person name="Lemke C."/>
            <person name="Mansoor S."/>
            <person name="ur Rahman M."/>
            <person name="Rainville L.N."/>
            <person name="Rambani A."/>
            <person name="Reddy U.K."/>
            <person name="Rong J.K."/>
            <person name="Saranga Y."/>
            <person name="Scheffler B.E."/>
            <person name="Scheffler J.A."/>
            <person name="Stelly D.M."/>
            <person name="Triplett B.A."/>
            <person name="Van Deynze A."/>
            <person name="Vaslin M.F."/>
            <person name="Waghmare V.N."/>
            <person name="Walford S.A."/>
            <person name="Wright R.J."/>
            <person name="Zaki E.A."/>
            <person name="Zhang T."/>
            <person name="Dennis E.S."/>
            <person name="Mayer K.F."/>
            <person name="Peterson D.G."/>
            <person name="Rokhsar D.S."/>
            <person name="Wang X."/>
            <person name="Schmutz J."/>
        </authorList>
    </citation>
    <scope>NUCLEOTIDE SEQUENCE [LARGE SCALE GENOMIC DNA]</scope>
</reference>
<organism evidence="1 2">
    <name type="scientific">Gossypium raimondii</name>
    <name type="common">Peruvian cotton</name>
    <name type="synonym">Gossypium klotzschianum subsp. raimondii</name>
    <dbReference type="NCBI Taxonomy" id="29730"/>
    <lineage>
        <taxon>Eukaryota</taxon>
        <taxon>Viridiplantae</taxon>
        <taxon>Streptophyta</taxon>
        <taxon>Embryophyta</taxon>
        <taxon>Tracheophyta</taxon>
        <taxon>Spermatophyta</taxon>
        <taxon>Magnoliopsida</taxon>
        <taxon>eudicotyledons</taxon>
        <taxon>Gunneridae</taxon>
        <taxon>Pentapetalae</taxon>
        <taxon>rosids</taxon>
        <taxon>malvids</taxon>
        <taxon>Malvales</taxon>
        <taxon>Malvaceae</taxon>
        <taxon>Malvoideae</taxon>
        <taxon>Gossypium</taxon>
    </lineage>
</organism>
<name>A0A0D2QSI4_GOSRA</name>
<dbReference type="AlphaFoldDB" id="A0A0D2QSI4"/>
<protein>
    <submittedName>
        <fullName evidence="1">Uncharacterized protein</fullName>
    </submittedName>
</protein>